<dbReference type="EMBL" id="AP024718">
    <property type="protein sequence ID" value="BCX87821.1"/>
    <property type="molecule type" value="Genomic_DNA"/>
</dbReference>
<dbReference type="GO" id="GO:0005886">
    <property type="term" value="C:plasma membrane"/>
    <property type="evidence" value="ECO:0007669"/>
    <property type="project" value="UniProtKB-SubCell"/>
</dbReference>
<dbReference type="Proteomes" id="UP001321450">
    <property type="component" value="Chromosome"/>
</dbReference>
<comment type="similarity">
    <text evidence="8">Belongs to the PpiD chaperone family.</text>
</comment>
<dbReference type="Gene3D" id="1.10.4030.10">
    <property type="entry name" value="Porin chaperone SurA, peptide-binding domain"/>
    <property type="match status" value="1"/>
</dbReference>
<keyword evidence="4 12" id="KW-0812">Transmembrane</keyword>
<dbReference type="SUPFAM" id="SSF54534">
    <property type="entry name" value="FKBP-like"/>
    <property type="match status" value="1"/>
</dbReference>
<comment type="subcellular location">
    <subcellularLocation>
        <location evidence="1">Cell inner membrane</location>
        <topology evidence="1">Single-pass type II membrane protein</topology>
        <orientation evidence="1">Periplasmic side</orientation>
    </subcellularLocation>
</comment>
<dbReference type="InterPro" id="IPR000297">
    <property type="entry name" value="PPIase_PpiC"/>
</dbReference>
<organism evidence="14 15">
    <name type="scientific">Methylomarinovum tepidoasis</name>
    <dbReference type="NCBI Taxonomy" id="2840183"/>
    <lineage>
        <taxon>Bacteria</taxon>
        <taxon>Pseudomonadati</taxon>
        <taxon>Pseudomonadota</taxon>
        <taxon>Gammaproteobacteria</taxon>
        <taxon>Methylococcales</taxon>
        <taxon>Methylothermaceae</taxon>
        <taxon>Methylomarinovum</taxon>
    </lineage>
</organism>
<dbReference type="Gene3D" id="3.10.50.40">
    <property type="match status" value="1"/>
</dbReference>
<dbReference type="RefSeq" id="WP_286292777.1">
    <property type="nucleotide sequence ID" value="NZ_AP024718.1"/>
</dbReference>
<keyword evidence="15" id="KW-1185">Reference proteome</keyword>
<sequence>MLQTIRDRAQGIFAWIILILIIVPFALWGIQNYFDTGREKPIAVVGDREFFERDLLRLYENQYARFADQYPEEELKKQALERLIDDEVLFQAAVEKKLAVSDAQVARFIRGLPFFQTDGRFDEEKYHRLLAGQGLTTTAFVAQVRRTLLMEQLRRSITDSAFATEAEARRFYQLQNQQRKIAYLILPSSEEGIEVGDAEIQTYYDAHRDQFRTPEKVAVEYVKLSIDDIAKTIQPTEDELRQYYEEQQQAFATPEERRIRHILITVKPDASPEEKQKALEKAKAVRQRLLQGEDFAQVAKEVSDDPGSKAKGGDLGFARKGLMEKNFEEAAFSLPKGEISEPVETPFGYHLIQVTEIKPARVKPFEAVKDEIAQAIKRQQAEAKFYELGEQLAQLAYENPQSLEPAAEALGLKIQTTPPFTRDQGEGIAANPKVRATAFSAEVLEGNNSEPVELDDGTVVVLRVREHQPAQPLPLEKVRDRIVTELKRQKARQRLAQQAEAWLARLQQGETLAQLAAQAKAEVKTATVRRNAPPPELAPVVTELFKASKPGTAKPSFVRAELPDGRQTLVQILEVKAGDYAALSPQEQKALRTNLARLFGLMTFKEYLQQLRDQAKIRIHWPQDQE</sequence>
<name>A0AAU9C7M6_9GAMM</name>
<dbReference type="PROSITE" id="PS50198">
    <property type="entry name" value="PPIC_PPIASE_2"/>
    <property type="match status" value="1"/>
</dbReference>
<evidence type="ECO:0000256" key="4">
    <source>
        <dbReference type="ARBA" id="ARBA00022692"/>
    </source>
</evidence>
<gene>
    <name evidence="14" type="ORF">MIN45_P0188</name>
</gene>
<protein>
    <recommendedName>
        <fullName evidence="9">Periplasmic chaperone PpiD</fullName>
    </recommendedName>
    <alternativeName>
        <fullName evidence="10">Periplasmic folding chaperone</fullName>
    </alternativeName>
</protein>
<evidence type="ECO:0000256" key="9">
    <source>
        <dbReference type="ARBA" id="ARBA00040743"/>
    </source>
</evidence>
<keyword evidence="3" id="KW-0997">Cell inner membrane</keyword>
<evidence type="ECO:0000256" key="12">
    <source>
        <dbReference type="SAM" id="Phobius"/>
    </source>
</evidence>
<evidence type="ECO:0000313" key="15">
    <source>
        <dbReference type="Proteomes" id="UP001321450"/>
    </source>
</evidence>
<keyword evidence="7" id="KW-0143">Chaperone</keyword>
<dbReference type="InterPro" id="IPR027304">
    <property type="entry name" value="Trigger_fact/SurA_dom_sf"/>
</dbReference>
<dbReference type="InterPro" id="IPR046357">
    <property type="entry name" value="PPIase_dom_sf"/>
</dbReference>
<feature type="transmembrane region" description="Helical" evidence="12">
    <location>
        <begin position="12"/>
        <end position="30"/>
    </location>
</feature>
<dbReference type="Pfam" id="PF00639">
    <property type="entry name" value="Rotamase"/>
    <property type="match status" value="1"/>
</dbReference>
<keyword evidence="6 12" id="KW-0472">Membrane</keyword>
<dbReference type="PANTHER" id="PTHR47529">
    <property type="entry name" value="PEPTIDYL-PROLYL CIS-TRANS ISOMERASE D"/>
    <property type="match status" value="1"/>
</dbReference>
<dbReference type="PROSITE" id="PS01096">
    <property type="entry name" value="PPIC_PPIASE_1"/>
    <property type="match status" value="1"/>
</dbReference>
<keyword evidence="5 12" id="KW-1133">Transmembrane helix</keyword>
<feature type="domain" description="PpiC" evidence="13">
    <location>
        <begin position="254"/>
        <end position="356"/>
    </location>
</feature>
<evidence type="ECO:0000256" key="10">
    <source>
        <dbReference type="ARBA" id="ARBA00042775"/>
    </source>
</evidence>
<evidence type="ECO:0000313" key="14">
    <source>
        <dbReference type="EMBL" id="BCX87821.1"/>
    </source>
</evidence>
<evidence type="ECO:0000256" key="1">
    <source>
        <dbReference type="ARBA" id="ARBA00004382"/>
    </source>
</evidence>
<reference evidence="15" key="1">
    <citation type="journal article" date="2024" name="Int. J. Syst. Evol. Microbiol.">
        <title>Methylomarinovum tepidoasis sp. nov., a moderately thermophilic methanotroph of the family Methylothermaceae isolated from a deep-sea hydrothermal field.</title>
        <authorList>
            <person name="Hirayama H."/>
            <person name="Takaki Y."/>
            <person name="Abe M."/>
            <person name="Miyazaki M."/>
            <person name="Uematsu K."/>
            <person name="Matsui Y."/>
            <person name="Takai K."/>
        </authorList>
    </citation>
    <scope>NUCLEOTIDE SEQUENCE [LARGE SCALE GENOMIC DNA]</scope>
    <source>
        <strain evidence="15">IN45</strain>
    </source>
</reference>
<proteinExistence type="inferred from homology"/>
<evidence type="ECO:0000256" key="7">
    <source>
        <dbReference type="ARBA" id="ARBA00023186"/>
    </source>
</evidence>
<evidence type="ECO:0000256" key="5">
    <source>
        <dbReference type="ARBA" id="ARBA00022989"/>
    </source>
</evidence>
<dbReference type="AlphaFoldDB" id="A0AAU9C7M6"/>
<dbReference type="PANTHER" id="PTHR47529:SF1">
    <property type="entry name" value="PERIPLASMIC CHAPERONE PPID"/>
    <property type="match status" value="1"/>
</dbReference>
<evidence type="ECO:0000256" key="2">
    <source>
        <dbReference type="ARBA" id="ARBA00022475"/>
    </source>
</evidence>
<keyword evidence="11 14" id="KW-0413">Isomerase</keyword>
<accession>A0AAU9C7M6</accession>
<dbReference type="SUPFAM" id="SSF109998">
    <property type="entry name" value="Triger factor/SurA peptide-binding domain-like"/>
    <property type="match status" value="1"/>
</dbReference>
<evidence type="ECO:0000256" key="3">
    <source>
        <dbReference type="ARBA" id="ARBA00022519"/>
    </source>
</evidence>
<dbReference type="GO" id="GO:0003755">
    <property type="term" value="F:peptidyl-prolyl cis-trans isomerase activity"/>
    <property type="evidence" value="ECO:0007669"/>
    <property type="project" value="UniProtKB-KW"/>
</dbReference>
<evidence type="ECO:0000256" key="11">
    <source>
        <dbReference type="PROSITE-ProRule" id="PRU00278"/>
    </source>
</evidence>
<dbReference type="InterPro" id="IPR052029">
    <property type="entry name" value="PpiD_chaperone"/>
</dbReference>
<evidence type="ECO:0000256" key="8">
    <source>
        <dbReference type="ARBA" id="ARBA00038408"/>
    </source>
</evidence>
<keyword evidence="2" id="KW-1003">Cell membrane</keyword>
<keyword evidence="11" id="KW-0697">Rotamase</keyword>
<dbReference type="Pfam" id="PF13624">
    <property type="entry name" value="SurA_N_3"/>
    <property type="match status" value="1"/>
</dbReference>
<dbReference type="InterPro" id="IPR023058">
    <property type="entry name" value="PPIase_PpiC_CS"/>
</dbReference>
<dbReference type="KEGG" id="meiy:MIN45_P0188"/>
<evidence type="ECO:0000259" key="13">
    <source>
        <dbReference type="PROSITE" id="PS50198"/>
    </source>
</evidence>
<evidence type="ECO:0000256" key="6">
    <source>
        <dbReference type="ARBA" id="ARBA00023136"/>
    </source>
</evidence>